<comment type="caution">
    <text evidence="1">The sequence shown here is derived from an EMBL/GenBank/DDBJ whole genome shotgun (WGS) entry which is preliminary data.</text>
</comment>
<name>A0A3D4V3R6_9BACT</name>
<evidence type="ECO:0000313" key="1">
    <source>
        <dbReference type="EMBL" id="HCT55751.1"/>
    </source>
</evidence>
<accession>A0A3D4V3R6</accession>
<dbReference type="Proteomes" id="UP000264071">
    <property type="component" value="Unassembled WGS sequence"/>
</dbReference>
<dbReference type="EMBL" id="DPIY01000001">
    <property type="protein sequence ID" value="HCT55751.1"/>
    <property type="molecule type" value="Genomic_DNA"/>
</dbReference>
<evidence type="ECO:0000313" key="2">
    <source>
        <dbReference type="Proteomes" id="UP000264071"/>
    </source>
</evidence>
<protein>
    <submittedName>
        <fullName evidence="1">Uncharacterized protein</fullName>
    </submittedName>
</protein>
<sequence>MAGTDGDVVAAVAGAGDVPCVELGDGAGGSGVVEGTGAGRSVRRGVGRGRSALATVVGGAADGRGEAGALGAMAVSPIATADEADEASVRSRASAESTVAVFVSRPQAPISIAPANSAVPDMTRRIGRPCHRVAESNGS</sequence>
<organism evidence="1 2">
    <name type="scientific">Gemmatimonas aurantiaca</name>
    <dbReference type="NCBI Taxonomy" id="173480"/>
    <lineage>
        <taxon>Bacteria</taxon>
        <taxon>Pseudomonadati</taxon>
        <taxon>Gemmatimonadota</taxon>
        <taxon>Gemmatimonadia</taxon>
        <taxon>Gemmatimonadales</taxon>
        <taxon>Gemmatimonadaceae</taxon>
        <taxon>Gemmatimonas</taxon>
    </lineage>
</organism>
<gene>
    <name evidence="1" type="ORF">DGD08_00920</name>
</gene>
<dbReference type="AlphaFoldDB" id="A0A3D4V3R6"/>
<reference evidence="1 2" key="1">
    <citation type="journal article" date="2018" name="Nat. Biotechnol.">
        <title>A standardized bacterial taxonomy based on genome phylogeny substantially revises the tree of life.</title>
        <authorList>
            <person name="Parks D.H."/>
            <person name="Chuvochina M."/>
            <person name="Waite D.W."/>
            <person name="Rinke C."/>
            <person name="Skarshewski A."/>
            <person name="Chaumeil P.A."/>
            <person name="Hugenholtz P."/>
        </authorList>
    </citation>
    <scope>NUCLEOTIDE SEQUENCE [LARGE SCALE GENOMIC DNA]</scope>
    <source>
        <strain evidence="1">UBA8844</strain>
    </source>
</reference>
<proteinExistence type="predicted"/>